<proteinExistence type="predicted"/>
<dbReference type="Proteomes" id="UP000751190">
    <property type="component" value="Unassembled WGS sequence"/>
</dbReference>
<protein>
    <submittedName>
        <fullName evidence="2">Uncharacterized protein</fullName>
    </submittedName>
</protein>
<feature type="compositionally biased region" description="Low complexity" evidence="1">
    <location>
        <begin position="40"/>
        <end position="54"/>
    </location>
</feature>
<organism evidence="2 3">
    <name type="scientific">Diacronema lutheri</name>
    <name type="common">Unicellular marine alga</name>
    <name type="synonym">Monochrysis lutheri</name>
    <dbReference type="NCBI Taxonomy" id="2081491"/>
    <lineage>
        <taxon>Eukaryota</taxon>
        <taxon>Haptista</taxon>
        <taxon>Haptophyta</taxon>
        <taxon>Pavlovophyceae</taxon>
        <taxon>Pavlovales</taxon>
        <taxon>Pavlovaceae</taxon>
        <taxon>Diacronema</taxon>
    </lineage>
</organism>
<feature type="region of interest" description="Disordered" evidence="1">
    <location>
        <begin position="331"/>
        <end position="358"/>
    </location>
</feature>
<feature type="region of interest" description="Disordered" evidence="1">
    <location>
        <begin position="26"/>
        <end position="54"/>
    </location>
</feature>
<accession>A0A8J5X700</accession>
<dbReference type="EMBL" id="JAGTXO010000020">
    <property type="protein sequence ID" value="KAG8462491.1"/>
    <property type="molecule type" value="Genomic_DNA"/>
</dbReference>
<reference evidence="2" key="1">
    <citation type="submission" date="2021-05" db="EMBL/GenBank/DDBJ databases">
        <title>The genome of the haptophyte Pavlova lutheri (Diacronema luteri, Pavlovales) - a model for lipid biosynthesis in eukaryotic algae.</title>
        <authorList>
            <person name="Hulatt C.J."/>
            <person name="Posewitz M.C."/>
        </authorList>
    </citation>
    <scope>NUCLEOTIDE SEQUENCE</scope>
    <source>
        <strain evidence="2">NIVA-4/92</strain>
    </source>
</reference>
<evidence type="ECO:0000313" key="2">
    <source>
        <dbReference type="EMBL" id="KAG8462491.1"/>
    </source>
</evidence>
<gene>
    <name evidence="2" type="ORF">KFE25_010316</name>
</gene>
<feature type="region of interest" description="Disordered" evidence="1">
    <location>
        <begin position="773"/>
        <end position="836"/>
    </location>
</feature>
<dbReference type="AlphaFoldDB" id="A0A8J5X700"/>
<evidence type="ECO:0000313" key="3">
    <source>
        <dbReference type="Proteomes" id="UP000751190"/>
    </source>
</evidence>
<feature type="region of interest" description="Disordered" evidence="1">
    <location>
        <begin position="520"/>
        <end position="543"/>
    </location>
</feature>
<sequence>MRPQRGARIDYHALCRGDVIELEYNPAGTADPPAKRTKADSAPPSAAHASCASAGGASQGALGDALAAPPSPEWVLNVPAGLELDETNATALRILAAIGSPPASALLLLSVDSTDAEARLEGSALELARPTLGGIVRRVTHSEYAALAPFVRDVRSLLARTYSIYGDPAGSSVSRAALRVDQQLELSLQLLPMRLRATLGLDARPFGLDAPFDADADARDVAAPAEREIDAYVRRSSRASKAVRAGASSTWEALLRQHAADEAARERRARDERSAVTTRAEAWASGALPAVERAALEHSVELVAAAVALLAIAPRLGLAVGGGWEAAGLPVAAPPPAPEHGRAASTQPAPLGAAGSTGPPTLADLEGALLVPRVSSLWVRVHSALLVHAAELGAAASEDEGGRVGGAHYGPPRAHAVRCAPPAATPAAAKNTAPPPAPPAGARRAAARALYDRVCAGICAFLEEFRAAEMRRLALGGTGEADPPHGMSALNGTAGDDAAMLRAAEGGAGVPDPAAREVDSAALSAGGARGPATRRSATHTATPRAAEASALCAGAFDWVTGEGGAVASPALRALLDAADDGAARRALGAGLAEPPHAADARARCARAYDALTACERAHVLLLLVEAVVCASAEAGHVVRLGQLARPAPGWPASGAYLARAALLERVDLAAAFADSARDDDEPCWQLLGIDTFSASAFICTSRVEHALFRVPLLAPHGRASAGQHAVTFARALDAHRAARAERASALFAADAVATEPADRSSVLDGGQLSQACAPACAPPTTGPPAKADAEAAPPAAADACTHAEANGAHARRADGRSVAGGRNRRAGPSVDLPESSLGERLGAADVQRVCAQLQLRVPAGARHEREQLAQRLLAWVDRAEARAAAIQRERRGARERLYIDALTLGAVRDV</sequence>
<feature type="compositionally biased region" description="Low complexity" evidence="1">
    <location>
        <begin position="783"/>
        <end position="805"/>
    </location>
</feature>
<evidence type="ECO:0000256" key="1">
    <source>
        <dbReference type="SAM" id="MobiDB-lite"/>
    </source>
</evidence>
<feature type="region of interest" description="Disordered" evidence="1">
    <location>
        <begin position="415"/>
        <end position="441"/>
    </location>
</feature>
<keyword evidence="3" id="KW-1185">Reference proteome</keyword>
<feature type="compositionally biased region" description="Low complexity" evidence="1">
    <location>
        <begin position="417"/>
        <end position="432"/>
    </location>
</feature>
<comment type="caution">
    <text evidence="2">The sequence shown here is derived from an EMBL/GenBank/DDBJ whole genome shotgun (WGS) entry which is preliminary data.</text>
</comment>
<name>A0A8J5X700_DIALT</name>